<keyword evidence="10" id="KW-1185">Reference proteome</keyword>
<dbReference type="InParanoid" id="K5WFI5"/>
<dbReference type="RefSeq" id="XP_007393153.1">
    <property type="nucleotide sequence ID" value="XM_007393091.1"/>
</dbReference>
<dbReference type="GO" id="GO:0016020">
    <property type="term" value="C:membrane"/>
    <property type="evidence" value="ECO:0007669"/>
    <property type="project" value="UniProtKB-SubCell"/>
</dbReference>
<dbReference type="InterPro" id="IPR055412">
    <property type="entry name" value="UVB_sens_C"/>
</dbReference>
<dbReference type="HOGENOM" id="CLU_015325_6_0_1"/>
<evidence type="ECO:0000313" key="9">
    <source>
        <dbReference type="EMBL" id="EKM57809.1"/>
    </source>
</evidence>
<evidence type="ECO:0000256" key="1">
    <source>
        <dbReference type="ARBA" id="ARBA00004370"/>
    </source>
</evidence>
<dbReference type="OrthoDB" id="19606at2759"/>
<organism evidence="9 10">
    <name type="scientific">Phanerochaete carnosa (strain HHB-10118-sp)</name>
    <name type="common">White-rot fungus</name>
    <name type="synonym">Peniophora carnosa</name>
    <dbReference type="NCBI Taxonomy" id="650164"/>
    <lineage>
        <taxon>Eukaryota</taxon>
        <taxon>Fungi</taxon>
        <taxon>Dikarya</taxon>
        <taxon>Basidiomycota</taxon>
        <taxon>Agaricomycotina</taxon>
        <taxon>Agaricomycetes</taxon>
        <taxon>Polyporales</taxon>
        <taxon>Phanerochaetaceae</taxon>
        <taxon>Phanerochaete</taxon>
    </lineage>
</organism>
<feature type="domain" description="Protein root UVB sensitive/RUS" evidence="7">
    <location>
        <begin position="107"/>
        <end position="340"/>
    </location>
</feature>
<evidence type="ECO:0000256" key="2">
    <source>
        <dbReference type="ARBA" id="ARBA00007558"/>
    </source>
</evidence>
<evidence type="ECO:0000259" key="7">
    <source>
        <dbReference type="Pfam" id="PF04884"/>
    </source>
</evidence>
<dbReference type="AlphaFoldDB" id="K5WFI5"/>
<reference evidence="9 10" key="1">
    <citation type="journal article" date="2012" name="BMC Genomics">
        <title>Comparative genomics of the white-rot fungi, Phanerochaete carnosa and P. chrysosporium, to elucidate the genetic basis of the distinct wood types they colonize.</title>
        <authorList>
            <person name="Suzuki H."/>
            <person name="MacDonald J."/>
            <person name="Syed K."/>
            <person name="Salamov A."/>
            <person name="Hori C."/>
            <person name="Aerts A."/>
            <person name="Henrissat B."/>
            <person name="Wiebenga A."/>
            <person name="vanKuyk P.A."/>
            <person name="Barry K."/>
            <person name="Lindquist E."/>
            <person name="LaButti K."/>
            <person name="Lapidus A."/>
            <person name="Lucas S."/>
            <person name="Coutinho P."/>
            <person name="Gong Y."/>
            <person name="Samejima M."/>
            <person name="Mahadevan R."/>
            <person name="Abou-Zaid M."/>
            <person name="de Vries R.P."/>
            <person name="Igarashi K."/>
            <person name="Yadav J.S."/>
            <person name="Grigoriev I.V."/>
            <person name="Master E.R."/>
        </authorList>
    </citation>
    <scope>NUCLEOTIDE SEQUENCE [LARGE SCALE GENOMIC DNA]</scope>
    <source>
        <strain evidence="9 10">HHB-10118-sp</strain>
    </source>
</reference>
<dbReference type="InterPro" id="IPR006968">
    <property type="entry name" value="RUS_fam"/>
</dbReference>
<feature type="transmembrane region" description="Helical" evidence="6">
    <location>
        <begin position="298"/>
        <end position="318"/>
    </location>
</feature>
<evidence type="ECO:0000313" key="10">
    <source>
        <dbReference type="Proteomes" id="UP000008370"/>
    </source>
</evidence>
<evidence type="ECO:0000256" key="4">
    <source>
        <dbReference type="ARBA" id="ARBA00022989"/>
    </source>
</evidence>
<keyword evidence="4 6" id="KW-1133">Transmembrane helix</keyword>
<dbReference type="EMBL" id="JH930470">
    <property type="protein sequence ID" value="EKM57809.1"/>
    <property type="molecule type" value="Genomic_DNA"/>
</dbReference>
<keyword evidence="5 6" id="KW-0472">Membrane</keyword>
<sequence length="532" mass="58870">MRLLLARVPPRCARCPSLARPPSFQHSILRLQSSKATASDEQKSQATAQRPATRALFAIEHIHGRARHLSWSGSGGIEKEWRELGGRNDDTKAVTASSRFSPLGRLTAWLRQMFLPTNYPQSVHPSYLKFHLLQFMECIVGTVVGVLCNQALLVSVGVSAEGSILGAVAVQWVIKDGAGEVAKLWVIRRFSPYFDSHPKTFTFTGATMGLLGSGLQIAALVVPPTTLNFLLCAAGGNIFKCVGGAVWLTTHIKFVRFFARQGNMGDVAAKSESQGSVGILSGYAAGVGLLTVSHSAPYLYTIFALAIPIHLLITQWMLRAATFELLTLPRLSFLAREFASRASRPEAERELPTLGELERQRAIGVFGEYFKTKEDQYVQIAPDLDAVVSPTDLGARTRWDACVEAFNDQPYLLYPYLMQQSECKIAVLLHPSATVDDRIQSVLHAAFLQRHLHNVMQIDPAESTPQELLDNDKVLKAALDDAKRLVALYLREFKTQLVEKEWRTDEIAVPELGRRVLWGTAAIQKPKRVEKS</sequence>
<evidence type="ECO:0000259" key="8">
    <source>
        <dbReference type="Pfam" id="PF24160"/>
    </source>
</evidence>
<comment type="subcellular location">
    <subcellularLocation>
        <location evidence="1">Membrane</location>
    </subcellularLocation>
</comment>
<dbReference type="Proteomes" id="UP000008370">
    <property type="component" value="Unassembled WGS sequence"/>
</dbReference>
<dbReference type="PANTHER" id="PTHR12770">
    <property type="entry name" value="RUS1 FAMILY PROTEIN C16ORF58"/>
    <property type="match status" value="1"/>
</dbReference>
<name>K5WFI5_PHACS</name>
<protein>
    <recommendedName>
        <fullName evidence="11">DUF647-domain-containing protein</fullName>
    </recommendedName>
</protein>
<evidence type="ECO:0000256" key="5">
    <source>
        <dbReference type="ARBA" id="ARBA00023136"/>
    </source>
</evidence>
<accession>K5WFI5</accession>
<evidence type="ECO:0000256" key="6">
    <source>
        <dbReference type="SAM" id="Phobius"/>
    </source>
</evidence>
<keyword evidence="3 6" id="KW-0812">Transmembrane</keyword>
<dbReference type="PANTHER" id="PTHR12770:SF31">
    <property type="entry name" value="RUS FAMILY MEMBER 1"/>
    <property type="match status" value="1"/>
</dbReference>
<comment type="similarity">
    <text evidence="2">Belongs to the RUS1 family.</text>
</comment>
<evidence type="ECO:0008006" key="11">
    <source>
        <dbReference type="Google" id="ProtNLM"/>
    </source>
</evidence>
<dbReference type="InterPro" id="IPR054549">
    <property type="entry name" value="UVB_sens_RUS_dom"/>
</dbReference>
<gene>
    <name evidence="9" type="ORF">PHACADRAFT_251666</name>
</gene>
<feature type="domain" description="Root UVB sensitive protein C-terminal" evidence="8">
    <location>
        <begin position="407"/>
        <end position="506"/>
    </location>
</feature>
<dbReference type="Pfam" id="PF04884">
    <property type="entry name" value="UVB_sens_prot"/>
    <property type="match status" value="1"/>
</dbReference>
<dbReference type="KEGG" id="pco:PHACADRAFT_251666"/>
<dbReference type="Pfam" id="PF24160">
    <property type="entry name" value="UVB_sens_C"/>
    <property type="match status" value="1"/>
</dbReference>
<dbReference type="GeneID" id="18915284"/>
<proteinExistence type="inferred from homology"/>
<evidence type="ECO:0000256" key="3">
    <source>
        <dbReference type="ARBA" id="ARBA00022692"/>
    </source>
</evidence>